<proteinExistence type="inferred from homology"/>
<dbReference type="Gene3D" id="2.60.40.10">
    <property type="entry name" value="Immunoglobulins"/>
    <property type="match status" value="4"/>
</dbReference>
<name>A0AAD5FGI0_SILAS</name>
<organism evidence="14 15">
    <name type="scientific">Silurus asotus</name>
    <name type="common">Amur catfish</name>
    <name type="synonym">Parasilurus asotus</name>
    <dbReference type="NCBI Taxonomy" id="30991"/>
    <lineage>
        <taxon>Eukaryota</taxon>
        <taxon>Metazoa</taxon>
        <taxon>Chordata</taxon>
        <taxon>Craniata</taxon>
        <taxon>Vertebrata</taxon>
        <taxon>Euteleostomi</taxon>
        <taxon>Actinopterygii</taxon>
        <taxon>Neopterygii</taxon>
        <taxon>Teleostei</taxon>
        <taxon>Ostariophysi</taxon>
        <taxon>Siluriformes</taxon>
        <taxon>Siluridae</taxon>
        <taxon>Silurus</taxon>
    </lineage>
</organism>
<dbReference type="PANTHER" id="PTHR48423">
    <property type="entry name" value="INTERLEUKIN-27 RECEPTOR SUBUNIT ALPHA"/>
    <property type="match status" value="1"/>
</dbReference>
<dbReference type="GO" id="GO:0004896">
    <property type="term" value="F:cytokine receptor activity"/>
    <property type="evidence" value="ECO:0007669"/>
    <property type="project" value="InterPro"/>
</dbReference>
<dbReference type="PROSITE" id="PS50853">
    <property type="entry name" value="FN3"/>
    <property type="match status" value="3"/>
</dbReference>
<protein>
    <submittedName>
        <fullName evidence="14">Interleukin-12 receptor subunit beta-2 isoform X2</fullName>
    </submittedName>
</protein>
<evidence type="ECO:0000256" key="8">
    <source>
        <dbReference type="ARBA" id="ARBA00023157"/>
    </source>
</evidence>
<dbReference type="Pfam" id="PF00041">
    <property type="entry name" value="fn3"/>
    <property type="match status" value="2"/>
</dbReference>
<reference evidence="14" key="1">
    <citation type="submission" date="2018-07" db="EMBL/GenBank/DDBJ databases">
        <title>Comparative genomics of catfishes provides insights into carnivory and benthic adaptation.</title>
        <authorList>
            <person name="Zhang Y."/>
            <person name="Wang D."/>
            <person name="Peng Z."/>
            <person name="Zheng S."/>
            <person name="Shao F."/>
            <person name="Tao W."/>
        </authorList>
    </citation>
    <scope>NUCLEOTIDE SEQUENCE</scope>
    <source>
        <strain evidence="14">Chongqing</strain>
    </source>
</reference>
<dbReference type="InterPro" id="IPR013783">
    <property type="entry name" value="Ig-like_fold"/>
</dbReference>
<keyword evidence="8" id="KW-1015">Disulfide bond</keyword>
<comment type="similarity">
    <text evidence="2">Belongs to the type I cytokine receptor family. Type 2 subfamily.</text>
</comment>
<dbReference type="AlphaFoldDB" id="A0AAD5FGI0"/>
<dbReference type="SMART" id="SM00060">
    <property type="entry name" value="FN3"/>
    <property type="match status" value="3"/>
</dbReference>
<feature type="region of interest" description="Disordered" evidence="11">
    <location>
        <begin position="712"/>
        <end position="734"/>
    </location>
</feature>
<feature type="compositionally biased region" description="Acidic residues" evidence="11">
    <location>
        <begin position="632"/>
        <end position="646"/>
    </location>
</feature>
<keyword evidence="15" id="KW-1185">Reference proteome</keyword>
<evidence type="ECO:0000256" key="7">
    <source>
        <dbReference type="ARBA" id="ARBA00023136"/>
    </source>
</evidence>
<keyword evidence="6 12" id="KW-1133">Transmembrane helix</keyword>
<dbReference type="EMBL" id="MU558303">
    <property type="protein sequence ID" value="KAI5614592.1"/>
    <property type="molecule type" value="Genomic_DNA"/>
</dbReference>
<feature type="compositionally biased region" description="Acidic residues" evidence="11">
    <location>
        <begin position="718"/>
        <end position="734"/>
    </location>
</feature>
<dbReference type="InterPro" id="IPR003529">
    <property type="entry name" value="Hematopoietin_rcpt_Gp130_CS"/>
</dbReference>
<gene>
    <name evidence="14" type="ORF">C0J50_8930</name>
</gene>
<dbReference type="InterPro" id="IPR036116">
    <property type="entry name" value="FN3_sf"/>
</dbReference>
<feature type="domain" description="Fibronectin type-III" evidence="13">
    <location>
        <begin position="457"/>
        <end position="551"/>
    </location>
</feature>
<accession>A0AAD5FGI0</accession>
<evidence type="ECO:0000256" key="12">
    <source>
        <dbReference type="SAM" id="Phobius"/>
    </source>
</evidence>
<keyword evidence="9 14" id="KW-0675">Receptor</keyword>
<evidence type="ECO:0000256" key="6">
    <source>
        <dbReference type="ARBA" id="ARBA00022989"/>
    </source>
</evidence>
<feature type="domain" description="Fibronectin type-III" evidence="13">
    <location>
        <begin position="364"/>
        <end position="455"/>
    </location>
</feature>
<feature type="transmembrane region" description="Helical" evidence="12">
    <location>
        <begin position="560"/>
        <end position="581"/>
    </location>
</feature>
<feature type="non-terminal residue" evidence="14">
    <location>
        <position position="776"/>
    </location>
</feature>
<keyword evidence="4" id="KW-0732">Signal</keyword>
<feature type="compositionally biased region" description="Polar residues" evidence="11">
    <location>
        <begin position="648"/>
        <end position="659"/>
    </location>
</feature>
<keyword evidence="7 12" id="KW-0472">Membrane</keyword>
<dbReference type="CDD" id="cd00063">
    <property type="entry name" value="FN3"/>
    <property type="match status" value="3"/>
</dbReference>
<comment type="caution">
    <text evidence="14">The sequence shown here is derived from an EMBL/GenBank/DDBJ whole genome shotgun (WGS) entry which is preliminary data.</text>
</comment>
<dbReference type="InterPro" id="IPR052672">
    <property type="entry name" value="Type1_Cytokine_Rcpt_Type2"/>
</dbReference>
<feature type="region of interest" description="Disordered" evidence="11">
    <location>
        <begin position="685"/>
        <end position="704"/>
    </location>
</feature>
<comment type="subcellular location">
    <subcellularLocation>
        <location evidence="1">Membrane</location>
        <topology evidence="1">Single-pass type I membrane protein</topology>
    </subcellularLocation>
</comment>
<keyword evidence="3 12" id="KW-0812">Transmembrane</keyword>
<feature type="region of interest" description="Disordered" evidence="11">
    <location>
        <begin position="628"/>
        <end position="680"/>
    </location>
</feature>
<evidence type="ECO:0000256" key="4">
    <source>
        <dbReference type="ARBA" id="ARBA00022729"/>
    </source>
</evidence>
<dbReference type="SUPFAM" id="SSF49265">
    <property type="entry name" value="Fibronectin type III"/>
    <property type="match status" value="3"/>
</dbReference>
<evidence type="ECO:0000256" key="9">
    <source>
        <dbReference type="ARBA" id="ARBA00023170"/>
    </source>
</evidence>
<keyword evidence="5" id="KW-0677">Repeat</keyword>
<dbReference type="GO" id="GO:0005886">
    <property type="term" value="C:plasma membrane"/>
    <property type="evidence" value="ECO:0007669"/>
    <property type="project" value="UniProtKB-ARBA"/>
</dbReference>
<evidence type="ECO:0000256" key="11">
    <source>
        <dbReference type="SAM" id="MobiDB-lite"/>
    </source>
</evidence>
<dbReference type="PROSITE" id="PS01353">
    <property type="entry name" value="HEMATOPO_REC_L_F2"/>
    <property type="match status" value="1"/>
</dbReference>
<feature type="compositionally biased region" description="Polar residues" evidence="11">
    <location>
        <begin position="669"/>
        <end position="679"/>
    </location>
</feature>
<keyword evidence="10" id="KW-0325">Glycoprotein</keyword>
<evidence type="ECO:0000313" key="15">
    <source>
        <dbReference type="Proteomes" id="UP001205998"/>
    </source>
</evidence>
<dbReference type="Proteomes" id="UP001205998">
    <property type="component" value="Unassembled WGS sequence"/>
</dbReference>
<dbReference type="InterPro" id="IPR003961">
    <property type="entry name" value="FN3_dom"/>
</dbReference>
<evidence type="ECO:0000313" key="14">
    <source>
        <dbReference type="EMBL" id="KAI5614592.1"/>
    </source>
</evidence>
<evidence type="ECO:0000259" key="13">
    <source>
        <dbReference type="PROSITE" id="PS50853"/>
    </source>
</evidence>
<feature type="domain" description="Fibronectin type-III" evidence="13">
    <location>
        <begin position="178"/>
        <end position="271"/>
    </location>
</feature>
<evidence type="ECO:0000256" key="10">
    <source>
        <dbReference type="ARBA" id="ARBA00023180"/>
    </source>
</evidence>
<evidence type="ECO:0000256" key="2">
    <source>
        <dbReference type="ARBA" id="ARBA00008921"/>
    </source>
</evidence>
<feature type="compositionally biased region" description="Low complexity" evidence="11">
    <location>
        <begin position="685"/>
        <end position="702"/>
    </location>
</feature>
<feature type="non-terminal residue" evidence="14">
    <location>
        <position position="1"/>
    </location>
</feature>
<evidence type="ECO:0000256" key="3">
    <source>
        <dbReference type="ARBA" id="ARBA00022692"/>
    </source>
</evidence>
<evidence type="ECO:0000256" key="5">
    <source>
        <dbReference type="ARBA" id="ARBA00022737"/>
    </source>
</evidence>
<dbReference type="PANTHER" id="PTHR48423:SF1">
    <property type="entry name" value="INTERLEUKIN-27 RECEPTOR SUBUNIT ALPHA"/>
    <property type="match status" value="1"/>
</dbReference>
<evidence type="ECO:0000256" key="1">
    <source>
        <dbReference type="ARBA" id="ARBA00004479"/>
    </source>
</evidence>
<sequence length="776" mass="87047">EKICSVHSKHEVHMGSSFQIYCIFRKECNKLVFQDEVLLKHSSLNSTTVIMSIVNLTRSTTFTCKCQHEPEPCGTDIIPGYPPAVPQNLTCIQQGEFGKVNCTWKTGWETHVKTTSHLWVHGSPPVRYESVAVHDGANSALFAVFGRQTNFSVWVHANNSLGSQNSTVLSFNLNKIVKPQRPNITKVECSSRKCQLYTDNAQKMQVVEIQYKEKEKSWNPVLFKNTNPTTSWTVTSLNPYSTYIFEVRWKLGPTRGLWSEWTRIEGMTDEEAPVTMLDVWYTEDLTRTVSKSFQLFWKASSCKAKGKIQRYMVTVSEKGISNETAVVGKKFSVSCFPCNVSISARNSKGRSPARLIQLQPIAFLPYTVSHTPVNNHSVALSWPRPASADTVTEFLVEWFPVGKMQELQWIRVKRHLNTIHITGLQPAVCYKGAVVYLHSSGTKKANFSKISTWQTAPLQSPVPSINVQGERVEVKWSEIPPAKRGGCLEKYTIYLSGSAGKIKIYNVPHPQREVTIGDLTLGQKYKLWVSAWTSAGESPAENHRQFKPKPSRETLDEKHVLFLFLLGGIIFFTCLCLLCLCQLPSVHRRLSGCCHCLMPSIVPDPANSKWAKECASEEGEMKLQLHLSDSSMSEEEPNTVEVEEFPQETFSKNETVSTEETLHPGKLQAESSPYHTNIPSSYLKSFSNESSSSDTTQASRSTDITVDYISTHGVTSGQEDEDEDDDVYECDDGGESEHKAFEFFPCPKSPFLQPIISIGGKLTLDSVKIDCSDLLD</sequence>